<name>A0A7N0V804_KALFE</name>
<reference evidence="7" key="1">
    <citation type="submission" date="2021-01" db="UniProtKB">
        <authorList>
            <consortium name="EnsemblPlants"/>
        </authorList>
    </citation>
    <scope>IDENTIFICATION</scope>
</reference>
<keyword evidence="4 6" id="KW-0949">S-adenosyl-L-methionine</keyword>
<keyword evidence="8" id="KW-1185">Reference proteome</keyword>
<dbReference type="Proteomes" id="UP000594263">
    <property type="component" value="Unplaced"/>
</dbReference>
<dbReference type="PANTHER" id="PTHR32266:SF12">
    <property type="entry name" value="NICOTIANAMINE SYNTHASE 3"/>
    <property type="match status" value="1"/>
</dbReference>
<dbReference type="OMA" id="NIDMSPT"/>
<evidence type="ECO:0000256" key="6">
    <source>
        <dbReference type="RuleBase" id="RU368095"/>
    </source>
</evidence>
<dbReference type="PANTHER" id="PTHR32266">
    <property type="entry name" value="NICOTIANAMINE SYNTHASE 3"/>
    <property type="match status" value="1"/>
</dbReference>
<proteinExistence type="inferred from homology"/>
<evidence type="ECO:0000313" key="8">
    <source>
        <dbReference type="Proteomes" id="UP000594263"/>
    </source>
</evidence>
<evidence type="ECO:0000256" key="3">
    <source>
        <dbReference type="ARBA" id="ARBA00022679"/>
    </source>
</evidence>
<evidence type="ECO:0000256" key="4">
    <source>
        <dbReference type="ARBA" id="ARBA00022691"/>
    </source>
</evidence>
<dbReference type="InterPro" id="IPR004298">
    <property type="entry name" value="Nicotian_synth"/>
</dbReference>
<comment type="similarity">
    <text evidence="1 6">Belongs to the nicotianamine synthase (NAS)-like family.</text>
</comment>
<dbReference type="EnsemblPlants" id="Kaladp0316s0002.1.v1.1">
    <property type="protein sequence ID" value="Kaladp0316s0002.1.v1.1.CDS.1"/>
    <property type="gene ID" value="Kaladp0316s0002.v1.1"/>
</dbReference>
<dbReference type="Gene3D" id="3.40.50.150">
    <property type="entry name" value="Vaccinia Virus protein VP39"/>
    <property type="match status" value="1"/>
</dbReference>
<accession>A0A7N0V804</accession>
<comment type="function">
    <text evidence="6">Synthesizes nicotianamine, a polyamine which serves as a sensor for the physiological iron status within the plant, and/or might be involved in the transport of iron.</text>
</comment>
<dbReference type="Pfam" id="PF03059">
    <property type="entry name" value="NAS"/>
    <property type="match status" value="1"/>
</dbReference>
<protein>
    <recommendedName>
        <fullName evidence="2 6">Nicotianamine synthase</fullName>
        <ecNumber evidence="2 6">2.5.1.43</ecNumber>
    </recommendedName>
</protein>
<sequence>MGCQEDLVSNVCEIYEKLSRLESLKPCKEVNMIFTQLVGMCVPPSPIEVTKLPKQVQEMRSKLIKICGEAEGLMESHYSAILGSFESPLDHLDLFPYYTNYIKLGQLEFDILSQHYPRVPTQIAFVGSGPLPLTSVVLASKHLTNTTFHNYDIDESANSLASSLISPDADLSKRMVFHTTNIMSVTDALKEYEVVFLAALVGMDKEAKIQVIDHLAKHMAPGATLMLRSAHGARAFLYPVIDACDLRGFEVLSIYHPTDEVINSVVIARKTAMPVHTHDQGCGAMLLPSKCSKIKPFNHGNIIEELTVVED</sequence>
<keyword evidence="3 6" id="KW-0808">Transferase</keyword>
<dbReference type="EC" id="2.5.1.43" evidence="2 6"/>
<evidence type="ECO:0000313" key="7">
    <source>
        <dbReference type="EnsemblPlants" id="Kaladp0316s0002.1.v1.1.CDS.1"/>
    </source>
</evidence>
<dbReference type="GO" id="GO:0030418">
    <property type="term" value="P:nicotianamine biosynthetic process"/>
    <property type="evidence" value="ECO:0007669"/>
    <property type="project" value="UniProtKB-UniRule"/>
</dbReference>
<evidence type="ECO:0000256" key="2">
    <source>
        <dbReference type="ARBA" id="ARBA00012675"/>
    </source>
</evidence>
<dbReference type="Gramene" id="Kaladp0316s0002.1.v1.1">
    <property type="protein sequence ID" value="Kaladp0316s0002.1.v1.1.CDS.1"/>
    <property type="gene ID" value="Kaladp0316s0002.v1.1"/>
</dbReference>
<comment type="catalytic activity">
    <reaction evidence="5 6">
        <text>3 S-adenosyl-L-methionine = nicotianamine + 3 S-methyl-5'-thioadenosine + 3 H(+)</text>
        <dbReference type="Rhea" id="RHEA:16481"/>
        <dbReference type="ChEBI" id="CHEBI:15378"/>
        <dbReference type="ChEBI" id="CHEBI:17509"/>
        <dbReference type="ChEBI" id="CHEBI:58249"/>
        <dbReference type="ChEBI" id="CHEBI:59789"/>
        <dbReference type="EC" id="2.5.1.43"/>
    </reaction>
</comment>
<dbReference type="AlphaFoldDB" id="A0A7N0V804"/>
<dbReference type="InterPro" id="IPR029063">
    <property type="entry name" value="SAM-dependent_MTases_sf"/>
</dbReference>
<evidence type="ECO:0000256" key="5">
    <source>
        <dbReference type="ARBA" id="ARBA00049391"/>
    </source>
</evidence>
<evidence type="ECO:0000256" key="1">
    <source>
        <dbReference type="ARBA" id="ARBA00007009"/>
    </source>
</evidence>
<dbReference type="GO" id="GO:0030410">
    <property type="term" value="F:nicotianamine synthase activity"/>
    <property type="evidence" value="ECO:0007669"/>
    <property type="project" value="UniProtKB-UniRule"/>
</dbReference>
<organism evidence="7 8">
    <name type="scientific">Kalanchoe fedtschenkoi</name>
    <name type="common">Lavender scallops</name>
    <name type="synonym">South American air plant</name>
    <dbReference type="NCBI Taxonomy" id="63787"/>
    <lineage>
        <taxon>Eukaryota</taxon>
        <taxon>Viridiplantae</taxon>
        <taxon>Streptophyta</taxon>
        <taxon>Embryophyta</taxon>
        <taxon>Tracheophyta</taxon>
        <taxon>Spermatophyta</taxon>
        <taxon>Magnoliopsida</taxon>
        <taxon>eudicotyledons</taxon>
        <taxon>Gunneridae</taxon>
        <taxon>Pentapetalae</taxon>
        <taxon>Saxifragales</taxon>
        <taxon>Crassulaceae</taxon>
        <taxon>Kalanchoe</taxon>
    </lineage>
</organism>
<dbReference type="PROSITE" id="PS51142">
    <property type="entry name" value="NAS"/>
    <property type="match status" value="1"/>
</dbReference>